<dbReference type="Proteomes" id="UP000605986">
    <property type="component" value="Unassembled WGS sequence"/>
</dbReference>
<evidence type="ECO:0000256" key="1">
    <source>
        <dbReference type="SAM" id="MobiDB-lite"/>
    </source>
</evidence>
<comment type="caution">
    <text evidence="3">The sequence shown here is derived from an EMBL/GenBank/DDBJ whole genome shotgun (WGS) entry which is preliminary data.</text>
</comment>
<accession>A0A8H4K4Y3</accession>
<keyword evidence="2" id="KW-1133">Transmembrane helix</keyword>
<sequence>MFWHKRLDYDPKEFPNYRILFPEPETGFERIIKQWPIVFHFIGFTFKFLISILSIIFQWCCMIVRNPFQYRKHNAWIIGKYQASPTGAHMAWGIFITSWFFHFAYRLSVAAWEVVLGAYDDPFWALYSTWDFFILSAIFNLAEFFLVTVFKMSTYSLASLIALLIAVAMWQLHYCFFVYTPEEVLEGSQFLTNYSLANQSPKNQPLISEAHITPDRPGRCFRVPTPSTGSSASSSRSSPDTTHLHLRPRKSNKPPGAAYVQVSPQAIQKLHDEGIFIPEPTRETDYSYIQPINPKRLTNFSRFDTKIRSQRLREAERKRGIVIESPEPQYDDTPSPTVPTKTQWVFSAIESVQRKLRWIEQDITEIKMQVNAFSEASNVRPLPATSRALPGSPQTQQRNATLEEKDRIRAAITDYPPKIESLAYNVLRQQRGMEEALTRIDRLIANAGDVTSRAIHMEVKDVNSRANSMFNRARQAQISSRDIEELCKDHRRKLEADAVKLRRMERTHVKHIRVRFNDEVYA</sequence>
<evidence type="ECO:0000256" key="2">
    <source>
        <dbReference type="SAM" id="Phobius"/>
    </source>
</evidence>
<keyword evidence="4" id="KW-1185">Reference proteome</keyword>
<dbReference type="EMBL" id="JAADJG010000542">
    <property type="protein sequence ID" value="KAF4444787.1"/>
    <property type="molecule type" value="Genomic_DNA"/>
</dbReference>
<feature type="transmembrane region" description="Helical" evidence="2">
    <location>
        <begin position="132"/>
        <end position="150"/>
    </location>
</feature>
<reference evidence="3" key="1">
    <citation type="submission" date="2020-01" db="EMBL/GenBank/DDBJ databases">
        <title>Identification and distribution of gene clusters putatively required for synthesis of sphingolipid metabolism inhibitors in phylogenetically diverse species of the filamentous fungus Fusarium.</title>
        <authorList>
            <person name="Kim H.-S."/>
            <person name="Busman M."/>
            <person name="Brown D.W."/>
            <person name="Divon H."/>
            <person name="Uhlig S."/>
            <person name="Proctor R.H."/>
        </authorList>
    </citation>
    <scope>NUCLEOTIDE SEQUENCE</scope>
    <source>
        <strain evidence="3">NRRL 53441</strain>
    </source>
</reference>
<evidence type="ECO:0000313" key="4">
    <source>
        <dbReference type="Proteomes" id="UP000605986"/>
    </source>
</evidence>
<feature type="transmembrane region" description="Helical" evidence="2">
    <location>
        <begin position="157"/>
        <end position="179"/>
    </location>
</feature>
<feature type="transmembrane region" description="Helical" evidence="2">
    <location>
        <begin position="37"/>
        <end position="64"/>
    </location>
</feature>
<feature type="compositionally biased region" description="Low complexity" evidence="1">
    <location>
        <begin position="224"/>
        <end position="241"/>
    </location>
</feature>
<evidence type="ECO:0000313" key="3">
    <source>
        <dbReference type="EMBL" id="KAF4444787.1"/>
    </source>
</evidence>
<organism evidence="3 4">
    <name type="scientific">Fusarium austroafricanum</name>
    <dbReference type="NCBI Taxonomy" id="2364996"/>
    <lineage>
        <taxon>Eukaryota</taxon>
        <taxon>Fungi</taxon>
        <taxon>Dikarya</taxon>
        <taxon>Ascomycota</taxon>
        <taxon>Pezizomycotina</taxon>
        <taxon>Sordariomycetes</taxon>
        <taxon>Hypocreomycetidae</taxon>
        <taxon>Hypocreales</taxon>
        <taxon>Nectriaceae</taxon>
        <taxon>Fusarium</taxon>
        <taxon>Fusarium concolor species complex</taxon>
    </lineage>
</organism>
<feature type="transmembrane region" description="Helical" evidence="2">
    <location>
        <begin position="90"/>
        <end position="112"/>
    </location>
</feature>
<name>A0A8H4K4Y3_9HYPO</name>
<protein>
    <submittedName>
        <fullName evidence="3">Uncharacterized protein</fullName>
    </submittedName>
</protein>
<proteinExistence type="predicted"/>
<feature type="region of interest" description="Disordered" evidence="1">
    <location>
        <begin position="215"/>
        <end position="257"/>
    </location>
</feature>
<keyword evidence="2" id="KW-0812">Transmembrane</keyword>
<gene>
    <name evidence="3" type="ORF">F53441_11045</name>
</gene>
<dbReference type="OrthoDB" id="5084788at2759"/>
<keyword evidence="2" id="KW-0472">Membrane</keyword>
<dbReference type="AlphaFoldDB" id="A0A8H4K4Y3"/>